<evidence type="ECO:0000313" key="3">
    <source>
        <dbReference type="Proteomes" id="UP000184290"/>
    </source>
</evidence>
<feature type="region of interest" description="Disordered" evidence="1">
    <location>
        <begin position="240"/>
        <end position="269"/>
    </location>
</feature>
<comment type="caution">
    <text evidence="2">The sequence shown here is derived from an EMBL/GenBank/DDBJ whole genome shotgun (WGS) entry which is preliminary data.</text>
</comment>
<keyword evidence="3" id="KW-1185">Reference proteome</keyword>
<feature type="region of interest" description="Disordered" evidence="1">
    <location>
        <begin position="92"/>
        <end position="125"/>
    </location>
</feature>
<organism evidence="2 3">
    <name type="scientific">Aureimonas altamirensis DSM 21988</name>
    <dbReference type="NCBI Taxonomy" id="1121026"/>
    <lineage>
        <taxon>Bacteria</taxon>
        <taxon>Pseudomonadati</taxon>
        <taxon>Pseudomonadota</taxon>
        <taxon>Alphaproteobacteria</taxon>
        <taxon>Hyphomicrobiales</taxon>
        <taxon>Aurantimonadaceae</taxon>
        <taxon>Aureimonas</taxon>
    </lineage>
</organism>
<gene>
    <name evidence="2" type="ORF">SAMN02745911_2195</name>
</gene>
<sequence>MLAAALFFLLGALVAVLGALLLVPLVWRKAQSLAWREAEATMPMSLPEIRAETDKVRAEAAMAIRKAELQTAAAREEAAKARAEAGRLTARSALSGAADAAEPQVPRSPEDTLEALRQTPPASPGELEALNARLQEMDEDSGESRMVLAAALMRIEQLEMDLLAARRKGPPRAEPVGDKASNAELLRRDGIGGGLRADILARAEEADPARRRAAIREKLDEIAATVATISLAAAEEGSNLSRLADDARSDPGATTGTLARRLVSGSSAA</sequence>
<evidence type="ECO:0000313" key="2">
    <source>
        <dbReference type="EMBL" id="SHJ26300.1"/>
    </source>
</evidence>
<proteinExistence type="predicted"/>
<dbReference type="RefSeq" id="WP_060603171.1">
    <property type="nucleotide sequence ID" value="NZ_FQZC01000002.1"/>
</dbReference>
<evidence type="ECO:0000256" key="1">
    <source>
        <dbReference type="SAM" id="MobiDB-lite"/>
    </source>
</evidence>
<accession>A0ABY1IJH7</accession>
<reference evidence="2 3" key="1">
    <citation type="submission" date="2016-11" db="EMBL/GenBank/DDBJ databases">
        <authorList>
            <person name="Varghese N."/>
            <person name="Submissions S."/>
        </authorList>
    </citation>
    <scope>NUCLEOTIDE SEQUENCE [LARGE SCALE GENOMIC DNA]</scope>
    <source>
        <strain evidence="2 3">DSM 21988</strain>
    </source>
</reference>
<protein>
    <submittedName>
        <fullName evidence="2">Uncharacterized protein</fullName>
    </submittedName>
</protein>
<name>A0ABY1IJH7_9HYPH</name>
<dbReference type="EMBL" id="FQZC01000002">
    <property type="protein sequence ID" value="SHJ26300.1"/>
    <property type="molecule type" value="Genomic_DNA"/>
</dbReference>
<feature type="compositionally biased region" description="Low complexity" evidence="1">
    <location>
        <begin position="92"/>
        <end position="101"/>
    </location>
</feature>
<dbReference type="Proteomes" id="UP000184290">
    <property type="component" value="Unassembled WGS sequence"/>
</dbReference>